<dbReference type="OrthoDB" id="298012at2759"/>
<reference evidence="2 3" key="1">
    <citation type="journal article" date="2021" name="Plant Biotechnol. J.">
        <title>Multi-omics assisted identification of the key and species-specific regulatory components of drought-tolerant mechanisms in Gossypium stocksii.</title>
        <authorList>
            <person name="Yu D."/>
            <person name="Ke L."/>
            <person name="Zhang D."/>
            <person name="Wu Y."/>
            <person name="Sun Y."/>
            <person name="Mei J."/>
            <person name="Sun J."/>
            <person name="Sun Y."/>
        </authorList>
    </citation>
    <scope>NUCLEOTIDE SEQUENCE [LARGE SCALE GENOMIC DNA]</scope>
    <source>
        <strain evidence="3">cv. E1</strain>
        <tissue evidence="2">Leaf</tissue>
    </source>
</reference>
<dbReference type="GO" id="GO:0016618">
    <property type="term" value="F:hydroxypyruvate reductase [NAD(P)H] activity"/>
    <property type="evidence" value="ECO:0007669"/>
    <property type="project" value="TreeGrafter"/>
</dbReference>
<dbReference type="SUPFAM" id="SSF52283">
    <property type="entry name" value="Formate/glycerate dehydrogenase catalytic domain-like"/>
    <property type="match status" value="1"/>
</dbReference>
<dbReference type="EMBL" id="JAIQCV010000008">
    <property type="protein sequence ID" value="KAH1075072.1"/>
    <property type="molecule type" value="Genomic_DNA"/>
</dbReference>
<comment type="caution">
    <text evidence="2">The sequence shown here is derived from an EMBL/GenBank/DDBJ whole genome shotgun (WGS) entry which is preliminary data.</text>
</comment>
<gene>
    <name evidence="2" type="ORF">J1N35_027400</name>
</gene>
<dbReference type="Gene3D" id="3.40.50.720">
    <property type="entry name" value="NAD(P)-binding Rossmann-like Domain"/>
    <property type="match status" value="2"/>
</dbReference>
<name>A0A9D3V9U2_9ROSI</name>
<dbReference type="InterPro" id="IPR050223">
    <property type="entry name" value="D-isomer_2-hydroxyacid_DH"/>
</dbReference>
<evidence type="ECO:0000313" key="2">
    <source>
        <dbReference type="EMBL" id="KAH1075072.1"/>
    </source>
</evidence>
<evidence type="ECO:0000256" key="1">
    <source>
        <dbReference type="ARBA" id="ARBA00023002"/>
    </source>
</evidence>
<sequence>MAIQIFQLQYLQERYHRGIAVTTAGQVFTEDVADFAFGLLLDVLGRMLASDRYVRSGS</sequence>
<keyword evidence="1" id="KW-0560">Oxidoreductase</keyword>
<organism evidence="2 3">
    <name type="scientific">Gossypium stocksii</name>
    <dbReference type="NCBI Taxonomy" id="47602"/>
    <lineage>
        <taxon>Eukaryota</taxon>
        <taxon>Viridiplantae</taxon>
        <taxon>Streptophyta</taxon>
        <taxon>Embryophyta</taxon>
        <taxon>Tracheophyta</taxon>
        <taxon>Spermatophyta</taxon>
        <taxon>Magnoliopsida</taxon>
        <taxon>eudicotyledons</taxon>
        <taxon>Gunneridae</taxon>
        <taxon>Pentapetalae</taxon>
        <taxon>rosids</taxon>
        <taxon>malvids</taxon>
        <taxon>Malvales</taxon>
        <taxon>Malvaceae</taxon>
        <taxon>Malvoideae</taxon>
        <taxon>Gossypium</taxon>
    </lineage>
</organism>
<dbReference type="GO" id="GO:0005829">
    <property type="term" value="C:cytosol"/>
    <property type="evidence" value="ECO:0007669"/>
    <property type="project" value="TreeGrafter"/>
</dbReference>
<dbReference type="PANTHER" id="PTHR10996:SF179">
    <property type="entry name" value="D-ISOMER SPECIFIC 2-HYDROXYACID DEHYDROGENASE FAMILY PROTEIN-RELATED"/>
    <property type="match status" value="1"/>
</dbReference>
<protein>
    <submittedName>
        <fullName evidence="2">Uncharacterized protein</fullName>
    </submittedName>
</protein>
<dbReference type="GO" id="GO:0030267">
    <property type="term" value="F:glyoxylate reductase (NADPH) activity"/>
    <property type="evidence" value="ECO:0007669"/>
    <property type="project" value="TreeGrafter"/>
</dbReference>
<accession>A0A9D3V9U2</accession>
<proteinExistence type="predicted"/>
<evidence type="ECO:0000313" key="3">
    <source>
        <dbReference type="Proteomes" id="UP000828251"/>
    </source>
</evidence>
<dbReference type="Proteomes" id="UP000828251">
    <property type="component" value="Unassembled WGS sequence"/>
</dbReference>
<dbReference type="PANTHER" id="PTHR10996">
    <property type="entry name" value="2-HYDROXYACID DEHYDROGENASE-RELATED"/>
    <property type="match status" value="1"/>
</dbReference>
<dbReference type="AlphaFoldDB" id="A0A9D3V9U2"/>
<keyword evidence="3" id="KW-1185">Reference proteome</keyword>